<dbReference type="EMBL" id="PDDY01000001">
    <property type="protein sequence ID" value="PEH43385.1"/>
    <property type="molecule type" value="Genomic_DNA"/>
</dbReference>
<dbReference type="PROSITE" id="PS51184">
    <property type="entry name" value="JMJC"/>
    <property type="match status" value="1"/>
</dbReference>
<feature type="domain" description="JmjC" evidence="1">
    <location>
        <begin position="173"/>
        <end position="329"/>
    </location>
</feature>
<gene>
    <name evidence="2" type="ORF">CRM94_15195</name>
</gene>
<proteinExistence type="predicted"/>
<accession>A0A2A7SJA5</accession>
<evidence type="ECO:0000313" key="3">
    <source>
        <dbReference type="Proteomes" id="UP000220629"/>
    </source>
</evidence>
<reference evidence="3" key="1">
    <citation type="submission" date="2017-09" db="EMBL/GenBank/DDBJ databases">
        <title>FDA dAtabase for Regulatory Grade micrObial Sequences (FDA-ARGOS): Supporting development and validation of Infectious Disease Dx tests.</title>
        <authorList>
            <person name="Minogue T."/>
            <person name="Wolcott M."/>
            <person name="Wasieloski L."/>
            <person name="Aguilar W."/>
            <person name="Moore D."/>
            <person name="Tallon L."/>
            <person name="Sadzewicz L."/>
            <person name="Ott S."/>
            <person name="Zhao X."/>
            <person name="Nagaraj S."/>
            <person name="Vavikolanu K."/>
            <person name="Aluvathingal J."/>
            <person name="Nadendla S."/>
            <person name="Sichtig H."/>
        </authorList>
    </citation>
    <scope>NUCLEOTIDE SEQUENCE [LARGE SCALE GENOMIC DNA]</scope>
    <source>
        <strain evidence="3">FDAARGOS_390</strain>
    </source>
</reference>
<evidence type="ECO:0000259" key="1">
    <source>
        <dbReference type="PROSITE" id="PS51184"/>
    </source>
</evidence>
<name>A0A2A7SJA5_BURGA</name>
<dbReference type="PANTHER" id="PTHR12461">
    <property type="entry name" value="HYPOXIA-INDUCIBLE FACTOR 1 ALPHA INHIBITOR-RELATED"/>
    <property type="match status" value="1"/>
</dbReference>
<sequence>MPGATGCSRTGRASLTVDGIADHRVRASRAHRVAPRRRVPTGRYQELVMTERSYVRVGPFEDPQGLAGGSGYEQTREIDSLDASELTQEDFFRHYVIRNRPCRLRGAALGWSALDRWRDPDYFKRGSNDHRFEMRRYLRRPDEAPAGEADGMSLHEILERMKHADAQVVVEGCEFGEGASLADLRQDIGRHAFLARAGRPRANPPYRASLYRGSCSDWYLLAADEMLLTQVVGAKEMLILPPEDISWRALPQPAHEPGCLLDADLRRHAAFAQIRPYRVLVEPGDALYVPMFWWHAVESVGKQFGVTLARAFASPLQRYDDRGGRAAGRPPGRPGAAGPFASLIASAIGYAIVHTMMRRPATLNRCAVLSNLPG</sequence>
<comment type="caution">
    <text evidence="2">The sequence shown here is derived from an EMBL/GenBank/DDBJ whole genome shotgun (WGS) entry which is preliminary data.</text>
</comment>
<dbReference type="Pfam" id="PF13621">
    <property type="entry name" value="Cupin_8"/>
    <property type="match status" value="1"/>
</dbReference>
<evidence type="ECO:0000313" key="2">
    <source>
        <dbReference type="EMBL" id="PEH43385.1"/>
    </source>
</evidence>
<dbReference type="InterPro" id="IPR041667">
    <property type="entry name" value="Cupin_8"/>
</dbReference>
<dbReference type="SUPFAM" id="SSF51197">
    <property type="entry name" value="Clavaminate synthase-like"/>
    <property type="match status" value="1"/>
</dbReference>
<dbReference type="InterPro" id="IPR003347">
    <property type="entry name" value="JmjC_dom"/>
</dbReference>
<dbReference type="AlphaFoldDB" id="A0A2A7SJA5"/>
<dbReference type="PANTHER" id="PTHR12461:SF105">
    <property type="entry name" value="HYPOXIA-INDUCIBLE FACTOR 1-ALPHA INHIBITOR"/>
    <property type="match status" value="1"/>
</dbReference>
<organism evidence="2 3">
    <name type="scientific">Burkholderia gladioli</name>
    <name type="common">Pseudomonas marginata</name>
    <name type="synonym">Phytomonas marginata</name>
    <dbReference type="NCBI Taxonomy" id="28095"/>
    <lineage>
        <taxon>Bacteria</taxon>
        <taxon>Pseudomonadati</taxon>
        <taxon>Pseudomonadota</taxon>
        <taxon>Betaproteobacteria</taxon>
        <taxon>Burkholderiales</taxon>
        <taxon>Burkholderiaceae</taxon>
        <taxon>Burkholderia</taxon>
    </lineage>
</organism>
<dbReference type="Gene3D" id="2.60.120.650">
    <property type="entry name" value="Cupin"/>
    <property type="match status" value="1"/>
</dbReference>
<protein>
    <recommendedName>
        <fullName evidence="1">JmjC domain-containing protein</fullName>
    </recommendedName>
</protein>
<dbReference type="Proteomes" id="UP000220629">
    <property type="component" value="Unassembled WGS sequence"/>
</dbReference>